<protein>
    <submittedName>
        <fullName evidence="2">(raccoon dog) hypothetical protein</fullName>
    </submittedName>
</protein>
<dbReference type="Proteomes" id="UP000645828">
    <property type="component" value="Unassembled WGS sequence"/>
</dbReference>
<feature type="compositionally biased region" description="Polar residues" evidence="1">
    <location>
        <begin position="202"/>
        <end position="212"/>
    </location>
</feature>
<feature type="compositionally biased region" description="Low complexity" evidence="1">
    <location>
        <begin position="374"/>
        <end position="384"/>
    </location>
</feature>
<feature type="compositionally biased region" description="Low complexity" evidence="1">
    <location>
        <begin position="421"/>
        <end position="451"/>
    </location>
</feature>
<feature type="compositionally biased region" description="Polar residues" evidence="1">
    <location>
        <begin position="335"/>
        <end position="373"/>
    </location>
</feature>
<accession>A0A811ZAY2</accession>
<organism evidence="2 3">
    <name type="scientific">Nyctereutes procyonoides</name>
    <name type="common">Raccoon dog</name>
    <name type="synonym">Canis procyonoides</name>
    <dbReference type="NCBI Taxonomy" id="34880"/>
    <lineage>
        <taxon>Eukaryota</taxon>
        <taxon>Metazoa</taxon>
        <taxon>Chordata</taxon>
        <taxon>Craniata</taxon>
        <taxon>Vertebrata</taxon>
        <taxon>Euteleostomi</taxon>
        <taxon>Mammalia</taxon>
        <taxon>Eutheria</taxon>
        <taxon>Laurasiatheria</taxon>
        <taxon>Carnivora</taxon>
        <taxon>Caniformia</taxon>
        <taxon>Canidae</taxon>
        <taxon>Nyctereutes</taxon>
    </lineage>
</organism>
<name>A0A811ZAY2_NYCPR</name>
<feature type="compositionally biased region" description="Low complexity" evidence="1">
    <location>
        <begin position="280"/>
        <end position="304"/>
    </location>
</feature>
<feature type="region of interest" description="Disordered" evidence="1">
    <location>
        <begin position="196"/>
        <end position="451"/>
    </location>
</feature>
<evidence type="ECO:0000256" key="1">
    <source>
        <dbReference type="SAM" id="MobiDB-lite"/>
    </source>
</evidence>
<gene>
    <name evidence="2" type="ORF">NYPRO_LOCUS18671</name>
</gene>
<sequence>MRRGRRGRPHLLCPPCPPIGRGAGQGAETSLGAERGCSRRGTEARAPRGRCAGPRSSSGCQPRARRCHGRPAPALRAPSGTEELGHRSARGSRSQDRCRQAVLGRGSRHSAKPVSSVRLRGVSTVQCNRLCVPRLCINQSYREPKQRRRHCVAHLLGGVRPVRAGRVLQRSTPVLVPFLLRGQVRLPVVLHDSRAVERGSHAVSSRHSSTVSKAPRGRGQHREGLQRASPGRGGRNHSGRQSKCGSAPEGQVKASPSLHKEPPPAGEPGGTSRPKSPLDSPTDSPAETSTSPSSPSKPVPASSSQTISAQPQVRPPAGTSRVPSKSRVQLRPRATSRQSSETAGQQRPQSSATALGQPQPAQESSGSAQRPNTSSSQGSQSPSGTAVPAQSPNKTSDGPGDPAPKASKSGRQNGKESLTQPSGSSSVPELPGSSPSESSLEYTSESTTEVTCRWPHPRHRLRCLQHCWRLKHLAC</sequence>
<feature type="region of interest" description="Disordered" evidence="1">
    <location>
        <begin position="1"/>
        <end position="98"/>
    </location>
</feature>
<reference evidence="2" key="1">
    <citation type="submission" date="2020-12" db="EMBL/GenBank/DDBJ databases">
        <authorList>
            <consortium name="Molecular Ecology Group"/>
        </authorList>
    </citation>
    <scope>NUCLEOTIDE SEQUENCE</scope>
    <source>
        <strain evidence="2">TBG_1078</strain>
    </source>
</reference>
<evidence type="ECO:0000313" key="2">
    <source>
        <dbReference type="EMBL" id="CAD7685878.1"/>
    </source>
</evidence>
<keyword evidence="3" id="KW-1185">Reference proteome</keyword>
<dbReference type="AlphaFoldDB" id="A0A811ZAY2"/>
<feature type="compositionally biased region" description="Basic and acidic residues" evidence="1">
    <location>
        <begin position="36"/>
        <end position="46"/>
    </location>
</feature>
<comment type="caution">
    <text evidence="2">The sequence shown here is derived from an EMBL/GenBank/DDBJ whole genome shotgun (WGS) entry which is preliminary data.</text>
</comment>
<proteinExistence type="predicted"/>
<evidence type="ECO:0000313" key="3">
    <source>
        <dbReference type="Proteomes" id="UP000645828"/>
    </source>
</evidence>
<feature type="compositionally biased region" description="Polar residues" evidence="1">
    <location>
        <begin position="409"/>
        <end position="420"/>
    </location>
</feature>
<dbReference type="EMBL" id="CAJHUB010000760">
    <property type="protein sequence ID" value="CAD7685878.1"/>
    <property type="molecule type" value="Genomic_DNA"/>
</dbReference>